<accession>A0A8B7NZL5</accession>
<gene>
    <name evidence="14" type="primary">LOC108675626</name>
</gene>
<dbReference type="PRINTS" id="PR00141">
    <property type="entry name" value="PROTEASOME"/>
</dbReference>
<dbReference type="GO" id="GO:0005737">
    <property type="term" value="C:cytoplasm"/>
    <property type="evidence" value="ECO:0007669"/>
    <property type="project" value="TreeGrafter"/>
</dbReference>
<evidence type="ECO:0000256" key="1">
    <source>
        <dbReference type="ARBA" id="ARBA00001198"/>
    </source>
</evidence>
<dbReference type="KEGG" id="hazt:108675626"/>
<evidence type="ECO:0000256" key="5">
    <source>
        <dbReference type="ARBA" id="ARBA00022670"/>
    </source>
</evidence>
<comment type="subcellular location">
    <subcellularLocation>
        <location evidence="2">Nucleus</location>
    </subcellularLocation>
</comment>
<dbReference type="Gene3D" id="3.60.20.10">
    <property type="entry name" value="Glutamine Phosphoribosylpyrophosphate, subunit 1, domain 1"/>
    <property type="match status" value="1"/>
</dbReference>
<organism evidence="13 14">
    <name type="scientific">Hyalella azteca</name>
    <name type="common">Amphipod</name>
    <dbReference type="NCBI Taxonomy" id="294128"/>
    <lineage>
        <taxon>Eukaryota</taxon>
        <taxon>Metazoa</taxon>
        <taxon>Ecdysozoa</taxon>
        <taxon>Arthropoda</taxon>
        <taxon>Crustacea</taxon>
        <taxon>Multicrustacea</taxon>
        <taxon>Malacostraca</taxon>
        <taxon>Eumalacostraca</taxon>
        <taxon>Peracarida</taxon>
        <taxon>Amphipoda</taxon>
        <taxon>Senticaudata</taxon>
        <taxon>Talitrida</taxon>
        <taxon>Talitroidea</taxon>
        <taxon>Hyalellidae</taxon>
        <taxon>Hyalella</taxon>
    </lineage>
</organism>
<dbReference type="InterPro" id="IPR029055">
    <property type="entry name" value="Ntn_hydrolases_N"/>
</dbReference>
<dbReference type="GO" id="GO:0005634">
    <property type="term" value="C:nucleus"/>
    <property type="evidence" value="ECO:0007669"/>
    <property type="project" value="UniProtKB-SubCell"/>
</dbReference>
<sequence length="236" mass="26097">MFQANTQIGDYLVDEHGRKIKLHFDHGTTTLGFKFQGGTILVADSRATSGQYIGSGNVRKIIPITPSLLGTMAGGAADCTYWERVLAKQCKIYQLRNRVHISVAAASKLLANMVYQYKGYGLSMGVMIAGYDKKGPGLYYVDNDGSRMPGNLFSIGSGSIYAYGVVDSGYRWDMTDEEAHDLGRRAVYHATHRDGASGGIVRVYHIKEDGWTIISEDDCTDLHWRYQDEKMASSSQ</sequence>
<dbReference type="OMA" id="NLGMAMQ"/>
<keyword evidence="5" id="KW-0645">Protease</keyword>
<keyword evidence="6" id="KW-0888">Threonine protease</keyword>
<protein>
    <recommendedName>
        <fullName evidence="3">proteasome endopeptidase complex</fullName>
        <ecNumber evidence="3">3.4.25.1</ecNumber>
    </recommendedName>
</protein>
<keyword evidence="8 14" id="KW-0647">Proteasome</keyword>
<dbReference type="Proteomes" id="UP000694843">
    <property type="component" value="Unplaced"/>
</dbReference>
<dbReference type="InterPro" id="IPR023333">
    <property type="entry name" value="Proteasome_suB-type"/>
</dbReference>
<keyword evidence="7" id="KW-0378">Hydrolase</keyword>
<dbReference type="InterPro" id="IPR001353">
    <property type="entry name" value="Proteasome_sua/b"/>
</dbReference>
<evidence type="ECO:0000256" key="12">
    <source>
        <dbReference type="PIRSR" id="PIRSR600243-1"/>
    </source>
</evidence>
<evidence type="ECO:0000256" key="6">
    <source>
        <dbReference type="ARBA" id="ARBA00022698"/>
    </source>
</evidence>
<evidence type="ECO:0000256" key="4">
    <source>
        <dbReference type="ARBA" id="ARBA00022490"/>
    </source>
</evidence>
<dbReference type="AlphaFoldDB" id="A0A8B7NZL5"/>
<evidence type="ECO:0000256" key="7">
    <source>
        <dbReference type="ARBA" id="ARBA00022801"/>
    </source>
</evidence>
<dbReference type="PROSITE" id="PS51476">
    <property type="entry name" value="PROTEASOME_BETA_2"/>
    <property type="match status" value="1"/>
</dbReference>
<evidence type="ECO:0000256" key="2">
    <source>
        <dbReference type="ARBA" id="ARBA00004123"/>
    </source>
</evidence>
<evidence type="ECO:0000256" key="3">
    <source>
        <dbReference type="ARBA" id="ARBA00012039"/>
    </source>
</evidence>
<keyword evidence="13" id="KW-1185">Reference proteome</keyword>
<keyword evidence="10" id="KW-0539">Nucleus</keyword>
<evidence type="ECO:0000256" key="9">
    <source>
        <dbReference type="ARBA" id="ARBA00023145"/>
    </source>
</evidence>
<proteinExistence type="predicted"/>
<dbReference type="EC" id="3.4.25.1" evidence="3"/>
<dbReference type="GO" id="GO:0005839">
    <property type="term" value="C:proteasome core complex"/>
    <property type="evidence" value="ECO:0007669"/>
    <property type="project" value="InterPro"/>
</dbReference>
<dbReference type="RefSeq" id="XP_018019145.1">
    <property type="nucleotide sequence ID" value="XM_018163656.2"/>
</dbReference>
<dbReference type="SUPFAM" id="SSF56235">
    <property type="entry name" value="N-terminal nucleophile aminohydrolases (Ntn hydrolases)"/>
    <property type="match status" value="1"/>
</dbReference>
<keyword evidence="9" id="KW-0865">Zymogen</keyword>
<dbReference type="CDD" id="cd03761">
    <property type="entry name" value="proteasome_beta_type_5"/>
    <property type="match status" value="1"/>
</dbReference>
<dbReference type="FunFam" id="3.60.20.10:FF:000051">
    <property type="entry name" value="Proteasome subunit beta"/>
    <property type="match status" value="1"/>
</dbReference>
<evidence type="ECO:0000256" key="11">
    <source>
        <dbReference type="ARBA" id="ARBA00026071"/>
    </source>
</evidence>
<dbReference type="PANTHER" id="PTHR32194">
    <property type="entry name" value="METALLOPROTEASE TLDD"/>
    <property type="match status" value="1"/>
</dbReference>
<feature type="active site" description="Nucleophile" evidence="12">
    <location>
        <position position="28"/>
    </location>
</feature>
<evidence type="ECO:0000313" key="13">
    <source>
        <dbReference type="Proteomes" id="UP000694843"/>
    </source>
</evidence>
<comment type="subunit">
    <text evidence="11">The 26S proteasome consists of a 20S proteasome core and two 19S regulatory subunits. The 20S proteasome core is composed of 28 subunits that are arranged in four stacked rings, resulting in a barrel-shaped structure. The two end rings are each formed by seven alpha subunits, and the two central rings are each formed by seven beta subunits. The catalytic chamber with the active sites is on the inside of the barrel.</text>
</comment>
<comment type="catalytic activity">
    <reaction evidence="1">
        <text>Cleavage of peptide bonds with very broad specificity.</text>
        <dbReference type="EC" id="3.4.25.1"/>
    </reaction>
</comment>
<evidence type="ECO:0000256" key="8">
    <source>
        <dbReference type="ARBA" id="ARBA00022942"/>
    </source>
</evidence>
<dbReference type="PANTHER" id="PTHR32194:SF3">
    <property type="entry name" value="PROTEASOME SUBUNIT BETA"/>
    <property type="match status" value="1"/>
</dbReference>
<evidence type="ECO:0000313" key="14">
    <source>
        <dbReference type="RefSeq" id="XP_018019145.1"/>
    </source>
</evidence>
<evidence type="ECO:0000256" key="10">
    <source>
        <dbReference type="ARBA" id="ARBA00023242"/>
    </source>
</evidence>
<dbReference type="GO" id="GO:0004298">
    <property type="term" value="F:threonine-type endopeptidase activity"/>
    <property type="evidence" value="ECO:0007669"/>
    <property type="project" value="UniProtKB-KW"/>
</dbReference>
<keyword evidence="4" id="KW-0963">Cytoplasm</keyword>
<name>A0A8B7NZL5_HYAAZ</name>
<reference evidence="14" key="1">
    <citation type="submission" date="2025-08" db="UniProtKB">
        <authorList>
            <consortium name="RefSeq"/>
        </authorList>
    </citation>
    <scope>IDENTIFICATION</scope>
    <source>
        <tissue evidence="14">Whole organism</tissue>
    </source>
</reference>
<dbReference type="GO" id="GO:0051603">
    <property type="term" value="P:proteolysis involved in protein catabolic process"/>
    <property type="evidence" value="ECO:0007669"/>
    <property type="project" value="InterPro"/>
</dbReference>
<dbReference type="InterPro" id="IPR000243">
    <property type="entry name" value="Pept_T1A_subB"/>
</dbReference>
<dbReference type="OrthoDB" id="37597at2759"/>
<dbReference type="Pfam" id="PF00227">
    <property type="entry name" value="Proteasome"/>
    <property type="match status" value="1"/>
</dbReference>
<dbReference type="GeneID" id="108675626"/>